<evidence type="ECO:0000256" key="2">
    <source>
        <dbReference type="SAM" id="SignalP"/>
    </source>
</evidence>
<name>A0A0L6V1X7_9BASI</name>
<keyword evidence="2" id="KW-0732">Signal</keyword>
<dbReference type="STRING" id="27349.A0A0L6V1X7"/>
<evidence type="ECO:0000313" key="3">
    <source>
        <dbReference type="EMBL" id="KNZ54766.1"/>
    </source>
</evidence>
<evidence type="ECO:0000313" key="4">
    <source>
        <dbReference type="Proteomes" id="UP000037035"/>
    </source>
</evidence>
<proteinExistence type="predicted"/>
<keyword evidence="4" id="KW-1185">Reference proteome</keyword>
<dbReference type="Proteomes" id="UP000037035">
    <property type="component" value="Unassembled WGS sequence"/>
</dbReference>
<protein>
    <submittedName>
        <fullName evidence="3">Uncharacterized protein</fullName>
    </submittedName>
</protein>
<feature type="compositionally biased region" description="Polar residues" evidence="1">
    <location>
        <begin position="490"/>
        <end position="511"/>
    </location>
</feature>
<sequence length="657" mass="69556">MMNTWNDLSMEAVVLLVVVLDVLMDGWMGCEEPLPIETPAPKASSIIKRFQQTIDSLDGQPSLPLPKKRPSQDPQEIAQYRRSWSVGSGGAPLPPNNLVSWTPPTKHATLSPPIGAQSPPPPPSPQAPNNVKSDQEPCAENLDSLLNPAISTQPSDHLSNLNELSQSDLAVQTSPTSSFKSTNPPSSSPKFKASISSDVRQPIRSRKQTNVTAPTAASLAKIRVSDPPQINIPTPRNPSAHASLTSHTAANNPPKTGTTPKSSKTTSSTRIAPERSFSRNSNSAHIRDVRAASAGTPKDRPRKEGVRASTPAPSTLLKKAVIAKTKVPPIPTLGSQPASPSRIKASAPSPAPFPVKATRRVISSDQHKSTAPTKPHSPAKSTGSSAKSVIRPLERSRVVSAIKKSPSLMAAGQSAARVSNVASPKLTVTGTSGTTRSPDPSTPKAKTRVSSTKVSSTVKKSPKLPSVPLPGTKADQVAAKSHKKPHASHLPTSFRTKSTSPNPVQPTSDTPPTEEPKVAVGLGITNDLVANSVELADDLQNPMATAGKVEAELDAESTSVARFEDPVAISTDQDIDLNGGNHHVTHPPDQVIKNMPPENMAGQEALILQELQGLRLAHHQQPSPEEVKHILSGPDEDDELFKRDFDASTTTNTDGEE</sequence>
<feature type="compositionally biased region" description="Low complexity" evidence="1">
    <location>
        <begin position="173"/>
        <end position="197"/>
    </location>
</feature>
<feature type="compositionally biased region" description="Basic and acidic residues" evidence="1">
    <location>
        <begin position="297"/>
        <end position="306"/>
    </location>
</feature>
<feature type="signal peptide" evidence="2">
    <location>
        <begin position="1"/>
        <end position="29"/>
    </location>
</feature>
<evidence type="ECO:0000256" key="1">
    <source>
        <dbReference type="SAM" id="MobiDB-lite"/>
    </source>
</evidence>
<feature type="region of interest" description="Disordered" evidence="1">
    <location>
        <begin position="56"/>
        <end position="518"/>
    </location>
</feature>
<reference evidence="3 4" key="1">
    <citation type="submission" date="2015-08" db="EMBL/GenBank/DDBJ databases">
        <title>Next Generation Sequencing and Analysis of the Genome of Puccinia sorghi L Schw, the Causal Agent of Maize Common Rust.</title>
        <authorList>
            <person name="Rochi L."/>
            <person name="Burguener G."/>
            <person name="Darino M."/>
            <person name="Turjanski A."/>
            <person name="Kreff E."/>
            <person name="Dieguez M.J."/>
            <person name="Sacco F."/>
        </authorList>
    </citation>
    <scope>NUCLEOTIDE SEQUENCE [LARGE SCALE GENOMIC DNA]</scope>
    <source>
        <strain evidence="3 4">RO10H11247</strain>
    </source>
</reference>
<feature type="compositionally biased region" description="Polar residues" evidence="1">
    <location>
        <begin position="361"/>
        <end position="372"/>
    </location>
</feature>
<feature type="region of interest" description="Disordered" evidence="1">
    <location>
        <begin position="616"/>
        <end position="657"/>
    </location>
</feature>
<organism evidence="3 4">
    <name type="scientific">Puccinia sorghi</name>
    <dbReference type="NCBI Taxonomy" id="27349"/>
    <lineage>
        <taxon>Eukaryota</taxon>
        <taxon>Fungi</taxon>
        <taxon>Dikarya</taxon>
        <taxon>Basidiomycota</taxon>
        <taxon>Pucciniomycotina</taxon>
        <taxon>Pucciniomycetes</taxon>
        <taxon>Pucciniales</taxon>
        <taxon>Pucciniaceae</taxon>
        <taxon>Puccinia</taxon>
    </lineage>
</organism>
<feature type="compositionally biased region" description="Polar residues" evidence="1">
    <location>
        <begin position="647"/>
        <end position="657"/>
    </location>
</feature>
<feature type="chain" id="PRO_5005568214" evidence="2">
    <location>
        <begin position="30"/>
        <end position="657"/>
    </location>
</feature>
<dbReference type="VEuPathDB" id="FungiDB:VP01_285g3"/>
<dbReference type="EMBL" id="LAVV01007790">
    <property type="protein sequence ID" value="KNZ54766.1"/>
    <property type="molecule type" value="Genomic_DNA"/>
</dbReference>
<feature type="compositionally biased region" description="Low complexity" evidence="1">
    <location>
        <begin position="449"/>
        <end position="470"/>
    </location>
</feature>
<gene>
    <name evidence="3" type="ORF">VP01_285g3</name>
</gene>
<feature type="compositionally biased region" description="Low complexity" evidence="1">
    <location>
        <begin position="239"/>
        <end position="269"/>
    </location>
</feature>
<feature type="compositionally biased region" description="Polar residues" evidence="1">
    <location>
        <begin position="416"/>
        <end position="439"/>
    </location>
</feature>
<dbReference type="AlphaFoldDB" id="A0A0L6V1X7"/>
<dbReference type="OrthoDB" id="2502408at2759"/>
<accession>A0A0L6V1X7</accession>
<comment type="caution">
    <text evidence="3">The sequence shown here is derived from an EMBL/GenBank/DDBJ whole genome shotgun (WGS) entry which is preliminary data.</text>
</comment>
<feature type="compositionally biased region" description="Polar residues" evidence="1">
    <location>
        <begin position="149"/>
        <end position="172"/>
    </location>
</feature>